<feature type="domain" description="Carrier" evidence="3">
    <location>
        <begin position="104"/>
        <end position="179"/>
    </location>
</feature>
<dbReference type="GO" id="GO:0044550">
    <property type="term" value="P:secondary metabolite biosynthetic process"/>
    <property type="evidence" value="ECO:0007669"/>
    <property type="project" value="TreeGrafter"/>
</dbReference>
<dbReference type="InterPro" id="IPR009081">
    <property type="entry name" value="PP-bd_ACP"/>
</dbReference>
<dbReference type="GO" id="GO:0043041">
    <property type="term" value="P:amino acid activation for nonribosomal peptide biosynthetic process"/>
    <property type="evidence" value="ECO:0007669"/>
    <property type="project" value="TreeGrafter"/>
</dbReference>
<keyword evidence="1" id="KW-0596">Phosphopantetheine</keyword>
<dbReference type="InterPro" id="IPR036736">
    <property type="entry name" value="ACP-like_sf"/>
</dbReference>
<dbReference type="InterPro" id="IPR006162">
    <property type="entry name" value="Ppantetheine_attach_site"/>
</dbReference>
<dbReference type="AlphaFoldDB" id="A0A9X2GD16"/>
<dbReference type="GO" id="GO:0031177">
    <property type="term" value="F:phosphopantetheine binding"/>
    <property type="evidence" value="ECO:0007669"/>
    <property type="project" value="InterPro"/>
</dbReference>
<accession>A0A9X2GD16</accession>
<dbReference type="EMBL" id="JAMZEB010000002">
    <property type="protein sequence ID" value="MCP2356567.1"/>
    <property type="molecule type" value="Genomic_DNA"/>
</dbReference>
<evidence type="ECO:0000256" key="1">
    <source>
        <dbReference type="ARBA" id="ARBA00022450"/>
    </source>
</evidence>
<reference evidence="4" key="1">
    <citation type="submission" date="2022-06" db="EMBL/GenBank/DDBJ databases">
        <title>Sequencing the genomes of 1000 actinobacteria strains.</title>
        <authorList>
            <person name="Klenk H.-P."/>
        </authorList>
    </citation>
    <scope>NUCLEOTIDE SEQUENCE</scope>
    <source>
        <strain evidence="4">DSM 46694</strain>
    </source>
</reference>
<evidence type="ECO:0000313" key="5">
    <source>
        <dbReference type="Proteomes" id="UP001139648"/>
    </source>
</evidence>
<dbReference type="Gene3D" id="3.40.50.1820">
    <property type="entry name" value="alpha/beta hydrolase"/>
    <property type="match status" value="1"/>
</dbReference>
<dbReference type="Proteomes" id="UP001139648">
    <property type="component" value="Unassembled WGS sequence"/>
</dbReference>
<dbReference type="Pfam" id="PF00550">
    <property type="entry name" value="PP-binding"/>
    <property type="match status" value="1"/>
</dbReference>
<name>A0A9X2GD16_9ACTN</name>
<dbReference type="SUPFAM" id="SSF56801">
    <property type="entry name" value="Acetyl-CoA synthetase-like"/>
    <property type="match status" value="1"/>
</dbReference>
<evidence type="ECO:0000313" key="4">
    <source>
        <dbReference type="EMBL" id="MCP2356567.1"/>
    </source>
</evidence>
<dbReference type="InterPro" id="IPR029058">
    <property type="entry name" value="AB_hydrolase_fold"/>
</dbReference>
<proteinExistence type="predicted"/>
<keyword evidence="5" id="KW-1185">Reference proteome</keyword>
<sequence length="185" mass="19673">MSISGAVDAIEVLRQHPDVVDAVLVDVEIHGRTASIAAVHVIDYCSPQLLREHVHDLLGGTGKAVDGVWVADVPDHPAPGGGALDLAAIRETLREHAEEVIFVAPRGDLEEQLAALWAEILTLSRVGATDDFMDLGGDSLSAARLLGALQERWAATIDVFELLEASTVRGLAHLLLEREAGAERG</sequence>
<dbReference type="PANTHER" id="PTHR45527:SF1">
    <property type="entry name" value="FATTY ACID SYNTHASE"/>
    <property type="match status" value="1"/>
</dbReference>
<dbReference type="PANTHER" id="PTHR45527">
    <property type="entry name" value="NONRIBOSOMAL PEPTIDE SYNTHETASE"/>
    <property type="match status" value="1"/>
</dbReference>
<dbReference type="GO" id="GO:0005737">
    <property type="term" value="C:cytoplasm"/>
    <property type="evidence" value="ECO:0007669"/>
    <property type="project" value="TreeGrafter"/>
</dbReference>
<dbReference type="PROSITE" id="PS00012">
    <property type="entry name" value="PHOSPHOPANTETHEINE"/>
    <property type="match status" value="1"/>
</dbReference>
<dbReference type="SUPFAM" id="SSF47336">
    <property type="entry name" value="ACP-like"/>
    <property type="match status" value="1"/>
</dbReference>
<comment type="caution">
    <text evidence="4">The sequence shown here is derived from an EMBL/GenBank/DDBJ whole genome shotgun (WGS) entry which is preliminary data.</text>
</comment>
<organism evidence="4 5">
    <name type="scientific">Nonomuraea thailandensis</name>
    <dbReference type="NCBI Taxonomy" id="1188745"/>
    <lineage>
        <taxon>Bacteria</taxon>
        <taxon>Bacillati</taxon>
        <taxon>Actinomycetota</taxon>
        <taxon>Actinomycetes</taxon>
        <taxon>Streptosporangiales</taxon>
        <taxon>Streptosporangiaceae</taxon>
        <taxon>Nonomuraea</taxon>
    </lineage>
</organism>
<protein>
    <submittedName>
        <fullName evidence="4">Acyl carrier protein</fullName>
    </submittedName>
</protein>
<evidence type="ECO:0000256" key="2">
    <source>
        <dbReference type="ARBA" id="ARBA00022553"/>
    </source>
</evidence>
<dbReference type="InterPro" id="IPR020806">
    <property type="entry name" value="PKS_PP-bd"/>
</dbReference>
<dbReference type="SMART" id="SM00823">
    <property type="entry name" value="PKS_PP"/>
    <property type="match status" value="1"/>
</dbReference>
<gene>
    <name evidence="4" type="ORF">HD597_003587</name>
</gene>
<dbReference type="PROSITE" id="PS50075">
    <property type="entry name" value="CARRIER"/>
    <property type="match status" value="1"/>
</dbReference>
<evidence type="ECO:0000259" key="3">
    <source>
        <dbReference type="PROSITE" id="PS50075"/>
    </source>
</evidence>
<keyword evidence="2" id="KW-0597">Phosphoprotein</keyword>
<dbReference type="RefSeq" id="WP_253743529.1">
    <property type="nucleotide sequence ID" value="NZ_BAABKA010000057.1"/>
</dbReference>